<accession>A0A0K2VMJ4</accession>
<organism evidence="1 2">
    <name type="scientific">Mesorhizobium plurifarium</name>
    <dbReference type="NCBI Taxonomy" id="69974"/>
    <lineage>
        <taxon>Bacteria</taxon>
        <taxon>Pseudomonadati</taxon>
        <taxon>Pseudomonadota</taxon>
        <taxon>Alphaproteobacteria</taxon>
        <taxon>Hyphomicrobiales</taxon>
        <taxon>Phyllobacteriaceae</taxon>
        <taxon>Mesorhizobium</taxon>
    </lineage>
</organism>
<dbReference type="AlphaFoldDB" id="A0A0K2VMJ4"/>
<reference evidence="2" key="1">
    <citation type="submission" date="2014-08" db="EMBL/GenBank/DDBJ databases">
        <authorList>
            <person name="Edwards T."/>
        </authorList>
    </citation>
    <scope>NUCLEOTIDE SEQUENCE [LARGE SCALE GENOMIC DNA]</scope>
</reference>
<dbReference type="Proteomes" id="UP000182888">
    <property type="component" value="Unassembled WGS sequence"/>
</dbReference>
<protein>
    <submittedName>
        <fullName evidence="1">Uncharacterized protein</fullName>
    </submittedName>
</protein>
<proteinExistence type="predicted"/>
<dbReference type="EMBL" id="CCND01000001">
    <property type="protein sequence ID" value="CDX49037.1"/>
    <property type="molecule type" value="Genomic_DNA"/>
</dbReference>
<gene>
    <name evidence="1" type="ORF">MPL1032_10155</name>
</gene>
<name>A0A0K2VMJ4_MESPL</name>
<evidence type="ECO:0000313" key="1">
    <source>
        <dbReference type="EMBL" id="CDX49037.1"/>
    </source>
</evidence>
<sequence>MSTRRLRSVATGARDACMKTGGIAGLGSGPFSRKCQTNRTIYERHMSV</sequence>
<evidence type="ECO:0000313" key="2">
    <source>
        <dbReference type="Proteomes" id="UP000182888"/>
    </source>
</evidence>